<dbReference type="Proteomes" id="UP000799755">
    <property type="component" value="Unassembled WGS sequence"/>
</dbReference>
<keyword evidence="2" id="KW-1185">Reference proteome</keyword>
<reference evidence="1" key="1">
    <citation type="journal article" date="2020" name="Stud. Mycol.">
        <title>101 Dothideomycetes genomes: a test case for predicting lifestyles and emergence of pathogens.</title>
        <authorList>
            <person name="Haridas S."/>
            <person name="Albert R."/>
            <person name="Binder M."/>
            <person name="Bloem J."/>
            <person name="Labutti K."/>
            <person name="Salamov A."/>
            <person name="Andreopoulos B."/>
            <person name="Baker S."/>
            <person name="Barry K."/>
            <person name="Bills G."/>
            <person name="Bluhm B."/>
            <person name="Cannon C."/>
            <person name="Castanera R."/>
            <person name="Culley D."/>
            <person name="Daum C."/>
            <person name="Ezra D."/>
            <person name="Gonzalez J."/>
            <person name="Henrissat B."/>
            <person name="Kuo A."/>
            <person name="Liang C."/>
            <person name="Lipzen A."/>
            <person name="Lutzoni F."/>
            <person name="Magnuson J."/>
            <person name="Mondo S."/>
            <person name="Nolan M."/>
            <person name="Ohm R."/>
            <person name="Pangilinan J."/>
            <person name="Park H.-J."/>
            <person name="Ramirez L."/>
            <person name="Alfaro M."/>
            <person name="Sun H."/>
            <person name="Tritt A."/>
            <person name="Yoshinaga Y."/>
            <person name="Zwiers L.-H."/>
            <person name="Turgeon B."/>
            <person name="Goodwin S."/>
            <person name="Spatafora J."/>
            <person name="Crous P."/>
            <person name="Grigoriev I."/>
        </authorList>
    </citation>
    <scope>NUCLEOTIDE SEQUENCE</scope>
    <source>
        <strain evidence="1">ATCC 200398</strain>
    </source>
</reference>
<comment type="caution">
    <text evidence="1">The sequence shown here is derived from an EMBL/GenBank/DDBJ whole genome shotgun (WGS) entry which is preliminary data.</text>
</comment>
<sequence length="505" mass="57023">MKLGASELIADTVSHAQRFLQPRSLIAAFKFIIARPHLAHVPTTFEAVEFQIIVKAPLLFFDDKLHAITCTQTSADIASASASRAPQQHLEELRERSKLLAYNSLYLLFIYSNFLRHFTTVRPHYARQYFASIPTHIPAQSSKRGESSSSICIHTRVQSSPQPDKVPFRGRTERLATEEQREGHHGSVSYGSAHDSTPCMDLPPILLPKPPKPHLLVAVDWYLERETLRATRWLNPNTNQNTVTEYASPSPARQRSKPSNRMAPPPPRIECHTVPLKALTTVASPNIHGDPMTHYKRFAAELQHLYQSTFWTGSYISSLPNVNPLLNQACLVKLGQRGFYEHRHSRFVEQEHVAYIHSIPRLNEKTQMAPRANFNLGDRTGFKQALPFVHLEPTPYSPLLAPLLTQSSPPAYIKLTYDSASATATKLECTIISLCFKWCTGDRNSRCFEAKIGCHTEMKDKKASEVSMHFQFKNTVLGLFRSSALHLHYQIPHITEVLTSGFCNV</sequence>
<name>A0ACB6RC99_9PLEO</name>
<evidence type="ECO:0000313" key="2">
    <source>
        <dbReference type="Proteomes" id="UP000799755"/>
    </source>
</evidence>
<gene>
    <name evidence="1" type="ORF">BDR25DRAFT_348730</name>
</gene>
<proteinExistence type="predicted"/>
<protein>
    <submittedName>
        <fullName evidence="1">Uncharacterized protein</fullName>
    </submittedName>
</protein>
<organism evidence="1 2">
    <name type="scientific">Lindgomyces ingoldianus</name>
    <dbReference type="NCBI Taxonomy" id="673940"/>
    <lineage>
        <taxon>Eukaryota</taxon>
        <taxon>Fungi</taxon>
        <taxon>Dikarya</taxon>
        <taxon>Ascomycota</taxon>
        <taxon>Pezizomycotina</taxon>
        <taxon>Dothideomycetes</taxon>
        <taxon>Pleosporomycetidae</taxon>
        <taxon>Pleosporales</taxon>
        <taxon>Lindgomycetaceae</taxon>
        <taxon>Lindgomyces</taxon>
    </lineage>
</organism>
<accession>A0ACB6RC99</accession>
<dbReference type="EMBL" id="MU003493">
    <property type="protein sequence ID" value="KAF2476806.1"/>
    <property type="molecule type" value="Genomic_DNA"/>
</dbReference>
<evidence type="ECO:0000313" key="1">
    <source>
        <dbReference type="EMBL" id="KAF2476806.1"/>
    </source>
</evidence>